<name>A0A923KWE0_9FIRM</name>
<dbReference type="Pfam" id="PF00294">
    <property type="entry name" value="PfkB"/>
    <property type="match status" value="1"/>
</dbReference>
<dbReference type="GO" id="GO:0005829">
    <property type="term" value="C:cytosol"/>
    <property type="evidence" value="ECO:0007669"/>
    <property type="project" value="TreeGrafter"/>
</dbReference>
<dbReference type="PRINTS" id="PR00990">
    <property type="entry name" value="RIBOKINASE"/>
</dbReference>
<dbReference type="EMBL" id="JACONZ010000003">
    <property type="protein sequence ID" value="MBC5581796.1"/>
    <property type="molecule type" value="Genomic_DNA"/>
</dbReference>
<dbReference type="GO" id="GO:0006796">
    <property type="term" value="P:phosphate-containing compound metabolic process"/>
    <property type="evidence" value="ECO:0007669"/>
    <property type="project" value="UniProtKB-ARBA"/>
</dbReference>
<evidence type="ECO:0000313" key="5">
    <source>
        <dbReference type="EMBL" id="MBC5581796.1"/>
    </source>
</evidence>
<dbReference type="PROSITE" id="PS00583">
    <property type="entry name" value="PFKB_KINASES_1"/>
    <property type="match status" value="1"/>
</dbReference>
<reference evidence="5" key="1">
    <citation type="submission" date="2020-08" db="EMBL/GenBank/DDBJ databases">
        <title>Genome public.</title>
        <authorList>
            <person name="Liu C."/>
            <person name="Sun Q."/>
        </authorList>
    </citation>
    <scope>NUCLEOTIDE SEQUENCE</scope>
    <source>
        <strain evidence="5">BX8</strain>
    </source>
</reference>
<proteinExistence type="inferred from homology"/>
<dbReference type="PANTHER" id="PTHR10584">
    <property type="entry name" value="SUGAR KINASE"/>
    <property type="match status" value="1"/>
</dbReference>
<dbReference type="InterPro" id="IPR002173">
    <property type="entry name" value="Carboh/pur_kinase_PfkB_CS"/>
</dbReference>
<evidence type="ECO:0000313" key="6">
    <source>
        <dbReference type="Proteomes" id="UP000659630"/>
    </source>
</evidence>
<protein>
    <submittedName>
        <fullName evidence="5">Carbohydrate kinase family protein</fullName>
    </submittedName>
</protein>
<dbReference type="CDD" id="cd01166">
    <property type="entry name" value="KdgK"/>
    <property type="match status" value="1"/>
</dbReference>
<evidence type="ECO:0000256" key="2">
    <source>
        <dbReference type="ARBA" id="ARBA00022679"/>
    </source>
</evidence>
<dbReference type="SUPFAM" id="SSF53613">
    <property type="entry name" value="Ribokinase-like"/>
    <property type="match status" value="1"/>
</dbReference>
<organism evidence="5 6">
    <name type="scientific">Anaerofilum hominis</name>
    <dbReference type="NCBI Taxonomy" id="2763016"/>
    <lineage>
        <taxon>Bacteria</taxon>
        <taxon>Bacillati</taxon>
        <taxon>Bacillota</taxon>
        <taxon>Clostridia</taxon>
        <taxon>Eubacteriales</taxon>
        <taxon>Oscillospiraceae</taxon>
        <taxon>Anaerofilum</taxon>
    </lineage>
</organism>
<dbReference type="Gene3D" id="3.40.1190.20">
    <property type="match status" value="1"/>
</dbReference>
<dbReference type="InterPro" id="IPR002139">
    <property type="entry name" value="Ribo/fructo_kinase"/>
</dbReference>
<dbReference type="Proteomes" id="UP000659630">
    <property type="component" value="Unassembled WGS sequence"/>
</dbReference>
<keyword evidence="6" id="KW-1185">Reference proteome</keyword>
<comment type="caution">
    <text evidence="5">The sequence shown here is derived from an EMBL/GenBank/DDBJ whole genome shotgun (WGS) entry which is preliminary data.</text>
</comment>
<evidence type="ECO:0000256" key="1">
    <source>
        <dbReference type="ARBA" id="ARBA00010688"/>
    </source>
</evidence>
<sequence>MKEIDVLCVGMCCLDVLIRGVDLHSPFTSESKHAESTMLSVGGDALNEARVLARLGDRVTLQCAVGRDAGAELIRTSVAESGADVSGVTAEMDTTPMNVIVIEPDGQRNFINTGLLAYGDYDPDPALLARARVVSLGSMMVPPLHRPDRVARIVRQAKEAGAIVCADCGGLSGNWRLSDFAEALAHLDFIFPNQDEALALTGAYTPEEAAEALYGYGVKNVVVKTGSRGCYLRNAQGGTVIPTYTHLPVVDTTGAGDNFAAGTIHALLEGKSPADACRFGNGVASVAIQVMGASTGVKSLAQVKEAIARFDQGLV</sequence>
<dbReference type="AlphaFoldDB" id="A0A923KWE0"/>
<dbReference type="RefSeq" id="WP_186888158.1">
    <property type="nucleotide sequence ID" value="NZ_JACONZ010000003.1"/>
</dbReference>
<gene>
    <name evidence="5" type="ORF">H8S23_09780</name>
</gene>
<feature type="domain" description="Carbohydrate kinase PfkB" evidence="4">
    <location>
        <begin position="5"/>
        <end position="297"/>
    </location>
</feature>
<dbReference type="InterPro" id="IPR011611">
    <property type="entry name" value="PfkB_dom"/>
</dbReference>
<accession>A0A923KWE0</accession>
<evidence type="ECO:0000256" key="3">
    <source>
        <dbReference type="ARBA" id="ARBA00022777"/>
    </source>
</evidence>
<keyword evidence="2" id="KW-0808">Transferase</keyword>
<evidence type="ECO:0000259" key="4">
    <source>
        <dbReference type="Pfam" id="PF00294"/>
    </source>
</evidence>
<dbReference type="PANTHER" id="PTHR10584:SF166">
    <property type="entry name" value="RIBOKINASE"/>
    <property type="match status" value="1"/>
</dbReference>
<dbReference type="InterPro" id="IPR029056">
    <property type="entry name" value="Ribokinase-like"/>
</dbReference>
<keyword evidence="3 5" id="KW-0418">Kinase</keyword>
<dbReference type="GO" id="GO:0016301">
    <property type="term" value="F:kinase activity"/>
    <property type="evidence" value="ECO:0007669"/>
    <property type="project" value="UniProtKB-KW"/>
</dbReference>
<comment type="similarity">
    <text evidence="1">Belongs to the carbohydrate kinase PfkB family.</text>
</comment>